<keyword evidence="2" id="KW-1185">Reference proteome</keyword>
<organism evidence="1 2">
    <name type="scientific">Cymbomonas tetramitiformis</name>
    <dbReference type="NCBI Taxonomy" id="36881"/>
    <lineage>
        <taxon>Eukaryota</taxon>
        <taxon>Viridiplantae</taxon>
        <taxon>Chlorophyta</taxon>
        <taxon>Pyramimonadophyceae</taxon>
        <taxon>Pyramimonadales</taxon>
        <taxon>Pyramimonadaceae</taxon>
        <taxon>Cymbomonas</taxon>
    </lineage>
</organism>
<dbReference type="AlphaFoldDB" id="A0AAE0FXY1"/>
<dbReference type="EMBL" id="LGRX02012218">
    <property type="protein sequence ID" value="KAK3267762.1"/>
    <property type="molecule type" value="Genomic_DNA"/>
</dbReference>
<proteinExistence type="predicted"/>
<evidence type="ECO:0000313" key="2">
    <source>
        <dbReference type="Proteomes" id="UP001190700"/>
    </source>
</evidence>
<name>A0AAE0FXY1_9CHLO</name>
<protein>
    <submittedName>
        <fullName evidence="1">Uncharacterized protein</fullName>
    </submittedName>
</protein>
<dbReference type="Proteomes" id="UP001190700">
    <property type="component" value="Unassembled WGS sequence"/>
</dbReference>
<evidence type="ECO:0000313" key="1">
    <source>
        <dbReference type="EMBL" id="KAK3267762.1"/>
    </source>
</evidence>
<sequence length="114" mass="12904">MDRSGEEPGLRATKFTSVYLQLVLARSNCIQRKNKRTLLYHVQLKRPEEAYVNYLTTVTNGPHQRPLFGDAGNNLEHGAKPQRHGCRVLRIAAMATRSRARGCRKPSPCWAKST</sequence>
<comment type="caution">
    <text evidence="1">The sequence shown here is derived from an EMBL/GenBank/DDBJ whole genome shotgun (WGS) entry which is preliminary data.</text>
</comment>
<reference evidence="1 2" key="1">
    <citation type="journal article" date="2015" name="Genome Biol. Evol.">
        <title>Comparative Genomics of a Bacterivorous Green Alga Reveals Evolutionary Causalities and Consequences of Phago-Mixotrophic Mode of Nutrition.</title>
        <authorList>
            <person name="Burns J.A."/>
            <person name="Paasch A."/>
            <person name="Narechania A."/>
            <person name="Kim E."/>
        </authorList>
    </citation>
    <scope>NUCLEOTIDE SEQUENCE [LARGE SCALE GENOMIC DNA]</scope>
    <source>
        <strain evidence="1 2">PLY_AMNH</strain>
    </source>
</reference>
<gene>
    <name evidence="1" type="ORF">CYMTET_23700</name>
</gene>
<accession>A0AAE0FXY1</accession>